<comment type="caution">
    <text evidence="1">The sequence shown here is derived from an EMBL/GenBank/DDBJ whole genome shotgun (WGS) entry which is preliminary data.</text>
</comment>
<protein>
    <submittedName>
        <fullName evidence="1">Uncharacterized protein</fullName>
    </submittedName>
</protein>
<reference evidence="1 2" key="1">
    <citation type="journal article" date="2020" name="Microb. Ecol.">
        <title>Ecogenomics of the Marine Benthic Filamentous Cyanobacterium Adonisia.</title>
        <authorList>
            <person name="Walter J.M."/>
            <person name="Coutinho F.H."/>
            <person name="Leomil L."/>
            <person name="Hargreaves P.I."/>
            <person name="Campeao M.E."/>
            <person name="Vieira V.V."/>
            <person name="Silva B.S."/>
            <person name="Fistarol G.O."/>
            <person name="Salomon P.S."/>
            <person name="Sawabe T."/>
            <person name="Mino S."/>
            <person name="Hosokawa M."/>
            <person name="Miyashita H."/>
            <person name="Maruyama F."/>
            <person name="van Verk M.C."/>
            <person name="Dutilh B.E."/>
            <person name="Thompson C.C."/>
            <person name="Thompson F.L."/>
        </authorList>
    </citation>
    <scope>NUCLEOTIDE SEQUENCE [LARGE SCALE GENOMIC DNA]</scope>
    <source>
        <strain evidence="1 2">CCMR0081</strain>
    </source>
</reference>
<proteinExistence type="predicted"/>
<dbReference type="RefSeq" id="WP_163703270.1">
    <property type="nucleotide sequence ID" value="NZ_QXHD01000004.1"/>
</dbReference>
<dbReference type="Proteomes" id="UP000481033">
    <property type="component" value="Unassembled WGS sequence"/>
</dbReference>
<accession>A0A6M0RXR4</accession>
<keyword evidence="2" id="KW-1185">Reference proteome</keyword>
<name>A0A6M0RXR4_9CYAN</name>
<dbReference type="AlphaFoldDB" id="A0A6M0RXR4"/>
<dbReference type="EMBL" id="QXHD01000004">
    <property type="protein sequence ID" value="NEZ61018.1"/>
    <property type="molecule type" value="Genomic_DNA"/>
</dbReference>
<evidence type="ECO:0000313" key="1">
    <source>
        <dbReference type="EMBL" id="NEZ61018.1"/>
    </source>
</evidence>
<sequence>MWNLLKSGGAVLLAFGLMTLFFQSIEEGNLKVGPIVDDSMTLAARVYRAFTTPLPADRDEDSAP</sequence>
<organism evidence="1 2">
    <name type="scientific">Adonisia turfae CCMR0081</name>
    <dbReference type="NCBI Taxonomy" id="2292702"/>
    <lineage>
        <taxon>Bacteria</taxon>
        <taxon>Bacillati</taxon>
        <taxon>Cyanobacteriota</taxon>
        <taxon>Adonisia</taxon>
        <taxon>Adonisia turfae</taxon>
    </lineage>
</organism>
<gene>
    <name evidence="1" type="ORF">DXZ20_36370</name>
</gene>
<evidence type="ECO:0000313" key="2">
    <source>
        <dbReference type="Proteomes" id="UP000481033"/>
    </source>
</evidence>